<keyword evidence="4" id="KW-1185">Reference proteome</keyword>
<name>A0A163K460_ABSGL</name>
<proteinExistence type="predicted"/>
<evidence type="ECO:0000256" key="1">
    <source>
        <dbReference type="SAM" id="MobiDB-lite"/>
    </source>
</evidence>
<dbReference type="STRING" id="4829.A0A163K460"/>
<keyword evidence="2" id="KW-0812">Transmembrane</keyword>
<keyword evidence="2" id="KW-0472">Membrane</keyword>
<feature type="transmembrane region" description="Helical" evidence="2">
    <location>
        <begin position="239"/>
        <end position="257"/>
    </location>
</feature>
<dbReference type="OrthoDB" id="2384193at2759"/>
<feature type="region of interest" description="Disordered" evidence="1">
    <location>
        <begin position="577"/>
        <end position="605"/>
    </location>
</feature>
<keyword evidence="2" id="KW-1133">Transmembrane helix</keyword>
<evidence type="ECO:0000313" key="3">
    <source>
        <dbReference type="EMBL" id="SAM04143.1"/>
    </source>
</evidence>
<dbReference type="Proteomes" id="UP000078561">
    <property type="component" value="Unassembled WGS sequence"/>
</dbReference>
<feature type="transmembrane region" description="Helical" evidence="2">
    <location>
        <begin position="193"/>
        <end position="211"/>
    </location>
</feature>
<feature type="region of interest" description="Disordered" evidence="1">
    <location>
        <begin position="445"/>
        <end position="494"/>
    </location>
</feature>
<feature type="compositionally biased region" description="Basic and acidic residues" evidence="1">
    <location>
        <begin position="578"/>
        <end position="587"/>
    </location>
</feature>
<feature type="region of interest" description="Disordered" evidence="1">
    <location>
        <begin position="506"/>
        <end position="547"/>
    </location>
</feature>
<dbReference type="EMBL" id="LT554349">
    <property type="protein sequence ID" value="SAM04143.1"/>
    <property type="molecule type" value="Genomic_DNA"/>
</dbReference>
<dbReference type="InParanoid" id="A0A163K460"/>
<gene>
    <name evidence="3" type="primary">ABSGL_10003.1 scaffold 11783</name>
</gene>
<reference evidence="3" key="1">
    <citation type="submission" date="2016-04" db="EMBL/GenBank/DDBJ databases">
        <authorList>
            <person name="Evans L.H."/>
            <person name="Alamgir A."/>
            <person name="Owens N."/>
            <person name="Weber N.D."/>
            <person name="Virtaneva K."/>
            <person name="Barbian K."/>
            <person name="Babar A."/>
            <person name="Rosenke K."/>
        </authorList>
    </citation>
    <scope>NUCLEOTIDE SEQUENCE [LARGE SCALE GENOMIC DNA]</scope>
    <source>
        <strain evidence="3">CBS 101.48</strain>
    </source>
</reference>
<sequence length="605" mass="68122">MVSLAYLSVWFLYRVWKLDRFRCLSPERFRQGELKSVVTGLIFIMIPFQLYYDVTSCKIKYEEGFASVFGHVYTKPETMWTKADKELVIPTICVLDSLYKRKSCIRISDLDLDDNDDNGCLHPPVLTSGTLLLLQCFWNYLANSVAKASFMSSREFLFYIIWTFVSIIIFPVLQYNFSRDIYDPTFKEIMPELVYGFELFFVACLGVISHFRFRKLLSNSRDSNNARSITHKIRYFQDLNTMLTVVLFIDAIAFIILSADGLTGRKTLNAHKFSADLLICNINICTMITWFLVMLIFHPKPQGSTSLLPNPSNDFLSGGKQIDGYPSSPPMMTQASQASSDYIQYTKSVGAPANNTYASGTTYHLGPLPPPPPENMHHNNSVASTTLSTATLVTPNYQSRNSRSKIMTMDPTESMIDDTTHLPPYRPANNNSSTATATAINNSSTASYPHRLGIGAPNMEPILSEDEPSQYHNYQHNPSQQSTTSQRRASKTDASVIHTPVAVDTEADHHHHHHQQRYSNEVHGQSQFTPTPSSGGVPRHSEEPQQDTYHDVDLATGKSSISSRNPHWQISMNFSEKAGAHVKREDSSDSMWLHQSPKGVVPALQ</sequence>
<dbReference type="AlphaFoldDB" id="A0A163K460"/>
<accession>A0A163K460</accession>
<protein>
    <submittedName>
        <fullName evidence="3">Uncharacterized protein</fullName>
    </submittedName>
</protein>
<feature type="transmembrane region" description="Helical" evidence="2">
    <location>
        <begin position="277"/>
        <end position="297"/>
    </location>
</feature>
<evidence type="ECO:0000256" key="2">
    <source>
        <dbReference type="SAM" id="Phobius"/>
    </source>
</evidence>
<feature type="transmembrane region" description="Helical" evidence="2">
    <location>
        <begin position="156"/>
        <end position="173"/>
    </location>
</feature>
<organism evidence="3">
    <name type="scientific">Absidia glauca</name>
    <name type="common">Pin mould</name>
    <dbReference type="NCBI Taxonomy" id="4829"/>
    <lineage>
        <taxon>Eukaryota</taxon>
        <taxon>Fungi</taxon>
        <taxon>Fungi incertae sedis</taxon>
        <taxon>Mucoromycota</taxon>
        <taxon>Mucoromycotina</taxon>
        <taxon>Mucoromycetes</taxon>
        <taxon>Mucorales</taxon>
        <taxon>Cunninghamellaceae</taxon>
        <taxon>Absidia</taxon>
    </lineage>
</organism>
<feature type="compositionally biased region" description="Polar residues" evidence="1">
    <location>
        <begin position="517"/>
        <end position="534"/>
    </location>
</feature>
<evidence type="ECO:0000313" key="4">
    <source>
        <dbReference type="Proteomes" id="UP000078561"/>
    </source>
</evidence>